<feature type="domain" description="Protein kinase" evidence="9">
    <location>
        <begin position="1"/>
        <end position="204"/>
    </location>
</feature>
<evidence type="ECO:0000259" key="9">
    <source>
        <dbReference type="PROSITE" id="PS50011"/>
    </source>
</evidence>
<dbReference type="SMART" id="SM00220">
    <property type="entry name" value="S_TKc"/>
    <property type="match status" value="1"/>
</dbReference>
<dbReference type="EMBL" id="CM008053">
    <property type="protein sequence ID" value="PVH33627.1"/>
    <property type="molecule type" value="Genomic_DNA"/>
</dbReference>
<proteinExistence type="predicted"/>
<evidence type="ECO:0000256" key="5">
    <source>
        <dbReference type="ARBA" id="ARBA00022777"/>
    </source>
</evidence>
<name>A0A2T8I7I0_9POAL</name>
<evidence type="ECO:0000256" key="7">
    <source>
        <dbReference type="ARBA" id="ARBA00047899"/>
    </source>
</evidence>
<dbReference type="PROSITE" id="PS50011">
    <property type="entry name" value="PROTEIN_KINASE_DOM"/>
    <property type="match status" value="1"/>
</dbReference>
<dbReference type="PANTHER" id="PTHR45707:SF70">
    <property type="entry name" value="PROTEIN KINASE DOMAIN-CONTAINING PROTEIN"/>
    <property type="match status" value="1"/>
</dbReference>
<dbReference type="InterPro" id="IPR000719">
    <property type="entry name" value="Prot_kinase_dom"/>
</dbReference>
<keyword evidence="4" id="KW-0547">Nucleotide-binding</keyword>
<sequence length="204" mass="22893">MQGILQSGTVAVKRLSLALDMDENNFNQEVSSLIRVKHKNIVRFLGYCADTQGKVEKYMGKMVIADVRQRLLCFAFMPNGSLDKHINDASRGLEWRTCYQIIKGICEGLHYLHQQKIVHLDLKPANILLDHSMVPKIADFGLSKFFDETQTRAITSKVVGTQGYMPPEFYSGVLSTSSATSGSTLYKQDLHVHAVLTTGLQERE</sequence>
<evidence type="ECO:0000256" key="3">
    <source>
        <dbReference type="ARBA" id="ARBA00022679"/>
    </source>
</evidence>
<dbReference type="InterPro" id="IPR008271">
    <property type="entry name" value="Ser/Thr_kinase_AS"/>
</dbReference>
<dbReference type="FunFam" id="1.10.510.10:FF:001023">
    <property type="entry name" value="Os07g0541700 protein"/>
    <property type="match status" value="1"/>
</dbReference>
<dbReference type="Gene3D" id="1.10.510.10">
    <property type="entry name" value="Transferase(Phosphotransferase) domain 1"/>
    <property type="match status" value="1"/>
</dbReference>
<accession>A0A2T8I7I0</accession>
<keyword evidence="2" id="KW-0723">Serine/threonine-protein kinase</keyword>
<dbReference type="Pfam" id="PF00069">
    <property type="entry name" value="Pkinase"/>
    <property type="match status" value="1"/>
</dbReference>
<protein>
    <recommendedName>
        <fullName evidence="1">non-specific serine/threonine protein kinase</fullName>
        <ecNumber evidence="1">2.7.11.1</ecNumber>
    </recommendedName>
</protein>
<dbReference type="PROSITE" id="PS00108">
    <property type="entry name" value="PROTEIN_KINASE_ST"/>
    <property type="match status" value="1"/>
</dbReference>
<gene>
    <name evidence="10" type="ORF">PAHAL_8G035100</name>
</gene>
<dbReference type="GO" id="GO:0004674">
    <property type="term" value="F:protein serine/threonine kinase activity"/>
    <property type="evidence" value="ECO:0007669"/>
    <property type="project" value="UniProtKB-KW"/>
</dbReference>
<dbReference type="SUPFAM" id="SSF56112">
    <property type="entry name" value="Protein kinase-like (PK-like)"/>
    <property type="match status" value="1"/>
</dbReference>
<dbReference type="EMBL" id="CM008053">
    <property type="protein sequence ID" value="PVH33626.1"/>
    <property type="molecule type" value="Genomic_DNA"/>
</dbReference>
<dbReference type="Proteomes" id="UP000243499">
    <property type="component" value="Chromosome 8"/>
</dbReference>
<evidence type="ECO:0000313" key="10">
    <source>
        <dbReference type="EMBL" id="PVH33626.1"/>
    </source>
</evidence>
<keyword evidence="5" id="KW-0418">Kinase</keyword>
<dbReference type="AlphaFoldDB" id="A0A2T8I7I0"/>
<reference evidence="10" key="1">
    <citation type="submission" date="2018-04" db="EMBL/GenBank/DDBJ databases">
        <title>WGS assembly of Panicum hallii.</title>
        <authorList>
            <person name="Lovell J."/>
            <person name="Jenkins J."/>
            <person name="Lowry D."/>
            <person name="Mamidi S."/>
            <person name="Sreedasyam A."/>
            <person name="Weng X."/>
            <person name="Barry K."/>
            <person name="Bonette J."/>
            <person name="Campitelli B."/>
            <person name="Daum C."/>
            <person name="Gordon S."/>
            <person name="Gould B."/>
            <person name="Lipzen A."/>
            <person name="Macqueen A."/>
            <person name="Palacio-Mejia J."/>
            <person name="Plott C."/>
            <person name="Shakirov E."/>
            <person name="Shu S."/>
            <person name="Yoshinaga Y."/>
            <person name="Zane M."/>
            <person name="Rokhsar D."/>
            <person name="Grimwood J."/>
            <person name="Schmutz J."/>
            <person name="Juenger T."/>
        </authorList>
    </citation>
    <scope>NUCLEOTIDE SEQUENCE [LARGE SCALE GENOMIC DNA]</scope>
    <source>
        <strain evidence="10">FIL2</strain>
    </source>
</reference>
<comment type="catalytic activity">
    <reaction evidence="8">
        <text>L-seryl-[protein] + ATP = O-phospho-L-seryl-[protein] + ADP + H(+)</text>
        <dbReference type="Rhea" id="RHEA:17989"/>
        <dbReference type="Rhea" id="RHEA-COMP:9863"/>
        <dbReference type="Rhea" id="RHEA-COMP:11604"/>
        <dbReference type="ChEBI" id="CHEBI:15378"/>
        <dbReference type="ChEBI" id="CHEBI:29999"/>
        <dbReference type="ChEBI" id="CHEBI:30616"/>
        <dbReference type="ChEBI" id="CHEBI:83421"/>
        <dbReference type="ChEBI" id="CHEBI:456216"/>
        <dbReference type="EC" id="2.7.11.1"/>
    </reaction>
</comment>
<dbReference type="GO" id="GO:0005524">
    <property type="term" value="F:ATP binding"/>
    <property type="evidence" value="ECO:0007669"/>
    <property type="project" value="UniProtKB-KW"/>
</dbReference>
<dbReference type="InterPro" id="IPR011009">
    <property type="entry name" value="Kinase-like_dom_sf"/>
</dbReference>
<evidence type="ECO:0000256" key="6">
    <source>
        <dbReference type="ARBA" id="ARBA00022840"/>
    </source>
</evidence>
<comment type="catalytic activity">
    <reaction evidence="7">
        <text>L-threonyl-[protein] + ATP = O-phospho-L-threonyl-[protein] + ADP + H(+)</text>
        <dbReference type="Rhea" id="RHEA:46608"/>
        <dbReference type="Rhea" id="RHEA-COMP:11060"/>
        <dbReference type="Rhea" id="RHEA-COMP:11605"/>
        <dbReference type="ChEBI" id="CHEBI:15378"/>
        <dbReference type="ChEBI" id="CHEBI:30013"/>
        <dbReference type="ChEBI" id="CHEBI:30616"/>
        <dbReference type="ChEBI" id="CHEBI:61977"/>
        <dbReference type="ChEBI" id="CHEBI:456216"/>
        <dbReference type="EC" id="2.7.11.1"/>
    </reaction>
</comment>
<organism evidence="10">
    <name type="scientific">Panicum hallii</name>
    <dbReference type="NCBI Taxonomy" id="206008"/>
    <lineage>
        <taxon>Eukaryota</taxon>
        <taxon>Viridiplantae</taxon>
        <taxon>Streptophyta</taxon>
        <taxon>Embryophyta</taxon>
        <taxon>Tracheophyta</taxon>
        <taxon>Spermatophyta</taxon>
        <taxon>Magnoliopsida</taxon>
        <taxon>Liliopsida</taxon>
        <taxon>Poales</taxon>
        <taxon>Poaceae</taxon>
        <taxon>PACMAD clade</taxon>
        <taxon>Panicoideae</taxon>
        <taxon>Panicodae</taxon>
        <taxon>Paniceae</taxon>
        <taxon>Panicinae</taxon>
        <taxon>Panicum</taxon>
        <taxon>Panicum sect. Panicum</taxon>
    </lineage>
</organism>
<evidence type="ECO:0000256" key="4">
    <source>
        <dbReference type="ARBA" id="ARBA00022741"/>
    </source>
</evidence>
<keyword evidence="6" id="KW-0067">ATP-binding</keyword>
<dbReference type="EC" id="2.7.11.1" evidence="1"/>
<evidence type="ECO:0000256" key="8">
    <source>
        <dbReference type="ARBA" id="ARBA00048679"/>
    </source>
</evidence>
<evidence type="ECO:0000256" key="2">
    <source>
        <dbReference type="ARBA" id="ARBA00022527"/>
    </source>
</evidence>
<dbReference type="Gramene" id="PVH33627">
    <property type="protein sequence ID" value="PVH33627"/>
    <property type="gene ID" value="PAHAL_8G035100"/>
</dbReference>
<evidence type="ECO:0000256" key="1">
    <source>
        <dbReference type="ARBA" id="ARBA00012513"/>
    </source>
</evidence>
<dbReference type="PANTHER" id="PTHR45707">
    <property type="entry name" value="C2 CALCIUM/LIPID-BINDING PLANT PHOSPHORIBOSYLTRANSFERASE FAMILY PROTEIN"/>
    <property type="match status" value="1"/>
</dbReference>
<keyword evidence="3" id="KW-0808">Transferase</keyword>
<dbReference type="Gramene" id="PVH33626">
    <property type="protein sequence ID" value="PVH33626"/>
    <property type="gene ID" value="PAHAL_8G035100"/>
</dbReference>